<evidence type="ECO:0000313" key="2">
    <source>
        <dbReference type="Proteomes" id="UP000179037"/>
    </source>
</evidence>
<dbReference type="PANTHER" id="PTHR34849">
    <property type="entry name" value="SSL5025 PROTEIN"/>
    <property type="match status" value="1"/>
</dbReference>
<protein>
    <recommendedName>
        <fullName evidence="3">DUF433 domain-containing protein</fullName>
    </recommendedName>
</protein>
<dbReference type="Gene3D" id="1.10.10.10">
    <property type="entry name" value="Winged helix-like DNA-binding domain superfamily/Winged helix DNA-binding domain"/>
    <property type="match status" value="1"/>
</dbReference>
<organism evidence="1 2">
    <name type="scientific">Candidatus Muproteobacteria bacterium RIFCSPLOWO2_01_FULL_60_18</name>
    <dbReference type="NCBI Taxonomy" id="1817768"/>
    <lineage>
        <taxon>Bacteria</taxon>
        <taxon>Pseudomonadati</taxon>
        <taxon>Pseudomonadota</taxon>
        <taxon>Candidatus Muproteobacteria</taxon>
    </lineage>
</organism>
<dbReference type="Proteomes" id="UP000179037">
    <property type="component" value="Unassembled WGS sequence"/>
</dbReference>
<evidence type="ECO:0000313" key="1">
    <source>
        <dbReference type="EMBL" id="OGI51984.1"/>
    </source>
</evidence>
<name>A0A1F6U3N6_9PROT</name>
<dbReference type="InterPro" id="IPR009057">
    <property type="entry name" value="Homeodomain-like_sf"/>
</dbReference>
<dbReference type="AlphaFoldDB" id="A0A1F6U3N6"/>
<gene>
    <name evidence="1" type="ORF">A3A87_08170</name>
</gene>
<dbReference type="Pfam" id="PF04255">
    <property type="entry name" value="DUF433"/>
    <property type="match status" value="1"/>
</dbReference>
<dbReference type="InterPro" id="IPR007367">
    <property type="entry name" value="DUF433"/>
</dbReference>
<dbReference type="SUPFAM" id="SSF46689">
    <property type="entry name" value="Homeodomain-like"/>
    <property type="match status" value="1"/>
</dbReference>
<evidence type="ECO:0008006" key="3">
    <source>
        <dbReference type="Google" id="ProtNLM"/>
    </source>
</evidence>
<dbReference type="STRING" id="1817768.A3A87_08170"/>
<dbReference type="EMBL" id="MFTC01000028">
    <property type="protein sequence ID" value="OGI51984.1"/>
    <property type="molecule type" value="Genomic_DNA"/>
</dbReference>
<sequence length="80" mass="8924">MAQLLDRISINPEVCFGKPCIKGTRLWVSLILDFLANGMTEQQILEEYPQLTHEDILAAIAYGAEAARERIIPVPTEKVA</sequence>
<dbReference type="InterPro" id="IPR036388">
    <property type="entry name" value="WH-like_DNA-bd_sf"/>
</dbReference>
<proteinExistence type="predicted"/>
<accession>A0A1F6U3N6</accession>
<dbReference type="PANTHER" id="PTHR34849:SF3">
    <property type="entry name" value="SSR2962 PROTEIN"/>
    <property type="match status" value="1"/>
</dbReference>
<comment type="caution">
    <text evidence="1">The sequence shown here is derived from an EMBL/GenBank/DDBJ whole genome shotgun (WGS) entry which is preliminary data.</text>
</comment>
<reference evidence="1 2" key="1">
    <citation type="journal article" date="2016" name="Nat. Commun.">
        <title>Thousands of microbial genomes shed light on interconnected biogeochemical processes in an aquifer system.</title>
        <authorList>
            <person name="Anantharaman K."/>
            <person name="Brown C.T."/>
            <person name="Hug L.A."/>
            <person name="Sharon I."/>
            <person name="Castelle C.J."/>
            <person name="Probst A.J."/>
            <person name="Thomas B.C."/>
            <person name="Singh A."/>
            <person name="Wilkins M.J."/>
            <person name="Karaoz U."/>
            <person name="Brodie E.L."/>
            <person name="Williams K.H."/>
            <person name="Hubbard S.S."/>
            <person name="Banfield J.F."/>
        </authorList>
    </citation>
    <scope>NUCLEOTIDE SEQUENCE [LARGE SCALE GENOMIC DNA]</scope>
</reference>